<dbReference type="Proteomes" id="UP000825935">
    <property type="component" value="Chromosome 20"/>
</dbReference>
<evidence type="ECO:0000313" key="2">
    <source>
        <dbReference type="EMBL" id="KAH7331530.1"/>
    </source>
</evidence>
<keyword evidence="1" id="KW-0812">Transmembrane</keyword>
<evidence type="ECO:0000313" key="3">
    <source>
        <dbReference type="Proteomes" id="UP000825935"/>
    </source>
</evidence>
<feature type="transmembrane region" description="Helical" evidence="1">
    <location>
        <begin position="28"/>
        <end position="54"/>
    </location>
</feature>
<accession>A0A8T2SEJ3</accession>
<name>A0A8T2SEJ3_CERRI</name>
<proteinExistence type="predicted"/>
<protein>
    <submittedName>
        <fullName evidence="2">Uncharacterized protein</fullName>
    </submittedName>
</protein>
<reference evidence="2" key="1">
    <citation type="submission" date="2021-08" db="EMBL/GenBank/DDBJ databases">
        <title>WGS assembly of Ceratopteris richardii.</title>
        <authorList>
            <person name="Marchant D.B."/>
            <person name="Chen G."/>
            <person name="Jenkins J."/>
            <person name="Shu S."/>
            <person name="Leebens-Mack J."/>
            <person name="Grimwood J."/>
            <person name="Schmutz J."/>
            <person name="Soltis P."/>
            <person name="Soltis D."/>
            <person name="Chen Z.-H."/>
        </authorList>
    </citation>
    <scope>NUCLEOTIDE SEQUENCE</scope>
    <source>
        <strain evidence="2">Whitten #5841</strain>
        <tissue evidence="2">Leaf</tissue>
    </source>
</reference>
<keyword evidence="1" id="KW-0472">Membrane</keyword>
<evidence type="ECO:0000256" key="1">
    <source>
        <dbReference type="SAM" id="Phobius"/>
    </source>
</evidence>
<comment type="caution">
    <text evidence="2">The sequence shown here is derived from an EMBL/GenBank/DDBJ whole genome shotgun (WGS) entry which is preliminary data.</text>
</comment>
<sequence>MEITLQGDVNLLCIIPIIYKKSIGTPNIWMHTACTLVLVQIIVGLAVLLVTHIVMSDIC</sequence>
<gene>
    <name evidence="2" type="ORF">KP509_20G038600</name>
</gene>
<dbReference type="AlphaFoldDB" id="A0A8T2SEJ3"/>
<dbReference type="EMBL" id="CM035425">
    <property type="protein sequence ID" value="KAH7331530.1"/>
    <property type="molecule type" value="Genomic_DNA"/>
</dbReference>
<organism evidence="2 3">
    <name type="scientific">Ceratopteris richardii</name>
    <name type="common">Triangle waterfern</name>
    <dbReference type="NCBI Taxonomy" id="49495"/>
    <lineage>
        <taxon>Eukaryota</taxon>
        <taxon>Viridiplantae</taxon>
        <taxon>Streptophyta</taxon>
        <taxon>Embryophyta</taxon>
        <taxon>Tracheophyta</taxon>
        <taxon>Polypodiopsida</taxon>
        <taxon>Polypodiidae</taxon>
        <taxon>Polypodiales</taxon>
        <taxon>Pteridineae</taxon>
        <taxon>Pteridaceae</taxon>
        <taxon>Parkerioideae</taxon>
        <taxon>Ceratopteris</taxon>
    </lineage>
</organism>
<keyword evidence="3" id="KW-1185">Reference proteome</keyword>
<keyword evidence="1" id="KW-1133">Transmembrane helix</keyword>